<organism evidence="2 3">
    <name type="scientific">Hymenobacter crusticola</name>
    <dbReference type="NCBI Taxonomy" id="1770526"/>
    <lineage>
        <taxon>Bacteria</taxon>
        <taxon>Pseudomonadati</taxon>
        <taxon>Bacteroidota</taxon>
        <taxon>Cytophagia</taxon>
        <taxon>Cytophagales</taxon>
        <taxon>Hymenobacteraceae</taxon>
        <taxon>Hymenobacter</taxon>
    </lineage>
</organism>
<feature type="chain" id="PRO_5012783384" description="DUF4198 domain-containing protein" evidence="1">
    <location>
        <begin position="22"/>
        <end position="274"/>
    </location>
</feature>
<accession>A0A243WES8</accession>
<name>A0A243WES8_9BACT</name>
<evidence type="ECO:0000313" key="3">
    <source>
        <dbReference type="Proteomes" id="UP000194873"/>
    </source>
</evidence>
<dbReference type="RefSeq" id="WP_086593834.1">
    <property type="nucleotide sequence ID" value="NZ_MTSE01000004.1"/>
</dbReference>
<protein>
    <recommendedName>
        <fullName evidence="4">DUF4198 domain-containing protein</fullName>
    </recommendedName>
</protein>
<evidence type="ECO:0000313" key="2">
    <source>
        <dbReference type="EMBL" id="OUJ73990.1"/>
    </source>
</evidence>
<reference evidence="2 3" key="1">
    <citation type="submission" date="2017-01" db="EMBL/GenBank/DDBJ databases">
        <title>A new Hymenobacter.</title>
        <authorList>
            <person name="Liang Y."/>
            <person name="Feng F."/>
        </authorList>
    </citation>
    <scope>NUCLEOTIDE SEQUENCE [LARGE SCALE GENOMIC DNA]</scope>
    <source>
        <strain evidence="2">MIMBbqt21</strain>
    </source>
</reference>
<gene>
    <name evidence="2" type="ORF">BXP70_09545</name>
</gene>
<dbReference type="InterPro" id="IPR019613">
    <property type="entry name" value="DUF4198"/>
</dbReference>
<keyword evidence="1" id="KW-0732">Signal</keyword>
<dbReference type="AlphaFoldDB" id="A0A243WES8"/>
<evidence type="ECO:0000256" key="1">
    <source>
        <dbReference type="SAM" id="SignalP"/>
    </source>
</evidence>
<keyword evidence="3" id="KW-1185">Reference proteome</keyword>
<dbReference type="Pfam" id="PF10670">
    <property type="entry name" value="DUF4198"/>
    <property type="match status" value="1"/>
</dbReference>
<dbReference type="EMBL" id="MTSE01000004">
    <property type="protein sequence ID" value="OUJ73990.1"/>
    <property type="molecule type" value="Genomic_DNA"/>
</dbReference>
<comment type="caution">
    <text evidence="2">The sequence shown here is derived from an EMBL/GenBank/DDBJ whole genome shotgun (WGS) entry which is preliminary data.</text>
</comment>
<sequence length="274" mass="30430">MRASLKFSWLLLFCGIAAARAQEFWLAPRFFLPLHGRILVPMLAGNNFTGVRWRGKNSRLTRYVHYAPSDSTNLLPLVTQHDTSLATVTLAQPGTHQLALATNNAFLTFAADSFNAYLRAERLDNILLIRKQREQLAQPAREAYRRCAKALVQVGTGSSPGSTFNRVAGLPLELIPEQDPYGLRVGASLTVRLLADGQPVAGALLKVWCRDVKKNVEKIEIRTNQNGRALFRLSTPGTYLISTMRMTPSANPQVADWQSTWSSLTFGFASRTSR</sequence>
<evidence type="ECO:0008006" key="4">
    <source>
        <dbReference type="Google" id="ProtNLM"/>
    </source>
</evidence>
<dbReference type="OrthoDB" id="581894at2"/>
<feature type="signal peptide" evidence="1">
    <location>
        <begin position="1"/>
        <end position="21"/>
    </location>
</feature>
<dbReference type="Proteomes" id="UP000194873">
    <property type="component" value="Unassembled WGS sequence"/>
</dbReference>
<proteinExistence type="predicted"/>